<feature type="domain" description="Guanylate cyclase" evidence="1">
    <location>
        <begin position="20"/>
        <end position="70"/>
    </location>
</feature>
<proteinExistence type="predicted"/>
<accession>A0A0F8WJL5</accession>
<dbReference type="GO" id="GO:0035556">
    <property type="term" value="P:intracellular signal transduction"/>
    <property type="evidence" value="ECO:0007669"/>
    <property type="project" value="InterPro"/>
</dbReference>
<dbReference type="SUPFAM" id="SSF55073">
    <property type="entry name" value="Nucleotide cyclase"/>
    <property type="match status" value="1"/>
</dbReference>
<dbReference type="PROSITE" id="PS50125">
    <property type="entry name" value="GUANYLATE_CYCLASE_2"/>
    <property type="match status" value="1"/>
</dbReference>
<dbReference type="Pfam" id="PF00211">
    <property type="entry name" value="Guanylate_cyc"/>
    <property type="match status" value="1"/>
</dbReference>
<evidence type="ECO:0000259" key="1">
    <source>
        <dbReference type="PROSITE" id="PS50125"/>
    </source>
</evidence>
<dbReference type="InterPro" id="IPR001054">
    <property type="entry name" value="A/G_cyclase"/>
</dbReference>
<dbReference type="InterPro" id="IPR050697">
    <property type="entry name" value="Adenylyl/Guanylyl_Cyclase_3/4"/>
</dbReference>
<dbReference type="AlphaFoldDB" id="A0A0F8WJL5"/>
<organism evidence="2">
    <name type="scientific">marine sediment metagenome</name>
    <dbReference type="NCBI Taxonomy" id="412755"/>
    <lineage>
        <taxon>unclassified sequences</taxon>
        <taxon>metagenomes</taxon>
        <taxon>ecological metagenomes</taxon>
    </lineage>
</organism>
<dbReference type="PANTHER" id="PTHR43081:SF1">
    <property type="entry name" value="ADENYLATE CYCLASE, TERMINAL-DIFFERENTIATION SPECIFIC"/>
    <property type="match status" value="1"/>
</dbReference>
<reference evidence="2" key="1">
    <citation type="journal article" date="2015" name="Nature">
        <title>Complex archaea that bridge the gap between prokaryotes and eukaryotes.</title>
        <authorList>
            <person name="Spang A."/>
            <person name="Saw J.H."/>
            <person name="Jorgensen S.L."/>
            <person name="Zaremba-Niedzwiedzka K."/>
            <person name="Martijn J."/>
            <person name="Lind A.E."/>
            <person name="van Eijk R."/>
            <person name="Schleper C."/>
            <person name="Guy L."/>
            <person name="Ettema T.J."/>
        </authorList>
    </citation>
    <scope>NUCLEOTIDE SEQUENCE</scope>
</reference>
<dbReference type="Gene3D" id="3.30.70.1230">
    <property type="entry name" value="Nucleotide cyclase"/>
    <property type="match status" value="1"/>
</dbReference>
<dbReference type="EMBL" id="LAZR01064670">
    <property type="protein sequence ID" value="KKK57072.1"/>
    <property type="molecule type" value="Genomic_DNA"/>
</dbReference>
<dbReference type="PANTHER" id="PTHR43081">
    <property type="entry name" value="ADENYLATE CYCLASE, TERMINAL-DIFFERENTIATION SPECIFIC-RELATED"/>
    <property type="match status" value="1"/>
</dbReference>
<feature type="non-terminal residue" evidence="2">
    <location>
        <position position="70"/>
    </location>
</feature>
<comment type="caution">
    <text evidence="2">The sequence shown here is derived from an EMBL/GenBank/DDBJ whole genome shotgun (WGS) entry which is preliminary data.</text>
</comment>
<name>A0A0F8WJL5_9ZZZZ</name>
<evidence type="ECO:0000313" key="2">
    <source>
        <dbReference type="EMBL" id="KKK57072.1"/>
    </source>
</evidence>
<dbReference type="CDD" id="cd07302">
    <property type="entry name" value="CHD"/>
    <property type="match status" value="1"/>
</dbReference>
<dbReference type="GO" id="GO:0006171">
    <property type="term" value="P:cAMP biosynthetic process"/>
    <property type="evidence" value="ECO:0007669"/>
    <property type="project" value="TreeGrafter"/>
</dbReference>
<gene>
    <name evidence="2" type="ORF">LCGC14_3058160</name>
</gene>
<protein>
    <recommendedName>
        <fullName evidence="1">Guanylate cyclase domain-containing protein</fullName>
    </recommendedName>
</protein>
<sequence length="70" mass="7654">MTSGNSNPSHSRESERRQATIMFADISGFTTISDNMDPEEATSLMNECFSMMGQAIESHGGIIDKFMGDC</sequence>
<dbReference type="InterPro" id="IPR029787">
    <property type="entry name" value="Nucleotide_cyclase"/>
</dbReference>